<dbReference type="InterPro" id="IPR036280">
    <property type="entry name" value="Multihaem_cyt_sf"/>
</dbReference>
<gene>
    <name evidence="2" type="ORF">MNBD_BACTEROID06-445</name>
</gene>
<reference evidence="2" key="1">
    <citation type="submission" date="2018-06" db="EMBL/GenBank/DDBJ databases">
        <authorList>
            <person name="Zhirakovskaya E."/>
        </authorList>
    </citation>
    <scope>NUCLEOTIDE SEQUENCE</scope>
</reference>
<dbReference type="SUPFAM" id="SSF48695">
    <property type="entry name" value="Multiheme cytochromes"/>
    <property type="match status" value="1"/>
</dbReference>
<feature type="domain" description="Cytochrome c-552/4" evidence="1">
    <location>
        <begin position="43"/>
        <end position="95"/>
    </location>
</feature>
<evidence type="ECO:0000313" key="2">
    <source>
        <dbReference type="EMBL" id="VAW29185.1"/>
    </source>
</evidence>
<protein>
    <recommendedName>
        <fullName evidence="1">Cytochrome c-552/4 domain-containing protein</fullName>
    </recommendedName>
</protein>
<dbReference type="InterPro" id="IPR023155">
    <property type="entry name" value="Cyt_c-552/4"/>
</dbReference>
<dbReference type="AlphaFoldDB" id="A0A3B0UDW1"/>
<dbReference type="EMBL" id="UOES01000528">
    <property type="protein sequence ID" value="VAW29185.1"/>
    <property type="molecule type" value="Genomic_DNA"/>
</dbReference>
<evidence type="ECO:0000259" key="1">
    <source>
        <dbReference type="Pfam" id="PF13435"/>
    </source>
</evidence>
<dbReference type="Gene3D" id="1.10.1130.10">
    <property type="entry name" value="Flavocytochrome C3, Chain A"/>
    <property type="match status" value="1"/>
</dbReference>
<name>A0A3B0UDW1_9ZZZZ</name>
<dbReference type="Pfam" id="PF13435">
    <property type="entry name" value="Cytochrome_C554"/>
    <property type="match status" value="1"/>
</dbReference>
<organism evidence="2">
    <name type="scientific">hydrothermal vent metagenome</name>
    <dbReference type="NCBI Taxonomy" id="652676"/>
    <lineage>
        <taxon>unclassified sequences</taxon>
        <taxon>metagenomes</taxon>
        <taxon>ecological metagenomes</taxon>
    </lineage>
</organism>
<sequence>MVVSIAVYSIIGSGSSSPFTNHWEQAIPHQVVPEGLTSLSSKECGSCHKDHYEEWNTSTHSMAWKDLQFQAEIAKETSPYMCINCHIPLQNQQEYIITGLEDGDLYKPIKHKNPEFDADLQQEGINCASCHVRDGAIISLTVSNRAPHKSVQDKNHLSEQLCISCHNAVAVVTPELVCTFETGDEWKAGPFAETMNCKTCHMPAIHRPIAEDAPERKSRMHYFMGSGIPKLDGLKPKRLDGLVYEFLDMKSSYNVEDSVILKTEVVNKLAGHRVPTGDPERFIITKLSVFNASNGQLVAVDSFRIGEHWEWYPVAKKIADNNLYPGENRLYQIAALLPAGKYSFELKAFKYRTTEEMIKYNKLGDSYPSHIQFFEKTISFEVN</sequence>
<accession>A0A3B0UDW1</accession>
<proteinExistence type="predicted"/>